<reference evidence="3 4" key="1">
    <citation type="journal article" date="2019" name="Sci. Rep.">
        <title>A high-quality genome of Eragrostis curvula grass provides insights into Poaceae evolution and supports new strategies to enhance forage quality.</title>
        <authorList>
            <person name="Carballo J."/>
            <person name="Santos B.A.C.M."/>
            <person name="Zappacosta D."/>
            <person name="Garbus I."/>
            <person name="Selva J.P."/>
            <person name="Gallo C.A."/>
            <person name="Diaz A."/>
            <person name="Albertini E."/>
            <person name="Caccamo M."/>
            <person name="Echenique V."/>
        </authorList>
    </citation>
    <scope>NUCLEOTIDE SEQUENCE [LARGE SCALE GENOMIC DNA]</scope>
    <source>
        <strain evidence="4">cv. Victoria</strain>
        <tissue evidence="3">Leaf</tissue>
    </source>
</reference>
<dbReference type="EMBL" id="RWGY01000005">
    <property type="protein sequence ID" value="TVU42531.1"/>
    <property type="molecule type" value="Genomic_DNA"/>
</dbReference>
<name>A0A5J9W3J4_9POAL</name>
<dbReference type="CDD" id="cd00121">
    <property type="entry name" value="MATH"/>
    <property type="match status" value="1"/>
</dbReference>
<comment type="caution">
    <text evidence="3">The sequence shown here is derived from an EMBL/GenBank/DDBJ whole genome shotgun (WGS) entry which is preliminary data.</text>
</comment>
<dbReference type="InterPro" id="IPR011333">
    <property type="entry name" value="SKP1/BTB/POZ_sf"/>
</dbReference>
<dbReference type="Gene3D" id="2.60.210.10">
    <property type="entry name" value="Apoptosis, Tumor Necrosis Factor Receptor Associated Protein 2, Chain A"/>
    <property type="match status" value="1"/>
</dbReference>
<feature type="domain" description="MATH" evidence="2">
    <location>
        <begin position="21"/>
        <end position="151"/>
    </location>
</feature>
<dbReference type="PANTHER" id="PTHR26379">
    <property type="entry name" value="BTB/POZ AND MATH DOMAIN-CONTAINING PROTEIN 1"/>
    <property type="match status" value="1"/>
</dbReference>
<evidence type="ECO:0000256" key="1">
    <source>
        <dbReference type="ARBA" id="ARBA00004906"/>
    </source>
</evidence>
<feature type="non-terminal residue" evidence="3">
    <location>
        <position position="1"/>
    </location>
</feature>
<proteinExistence type="predicted"/>
<dbReference type="Gramene" id="TVU42531">
    <property type="protein sequence ID" value="TVU42531"/>
    <property type="gene ID" value="EJB05_08943"/>
</dbReference>
<dbReference type="PANTHER" id="PTHR26379:SF474">
    <property type="entry name" value="OS08G0228200 PROTEIN"/>
    <property type="match status" value="1"/>
</dbReference>
<evidence type="ECO:0000313" key="3">
    <source>
        <dbReference type="EMBL" id="TVU42531.1"/>
    </source>
</evidence>
<dbReference type="AlphaFoldDB" id="A0A5J9W3J4"/>
<evidence type="ECO:0000259" key="2">
    <source>
        <dbReference type="PROSITE" id="PS50144"/>
    </source>
</evidence>
<dbReference type="InterPro" id="IPR002083">
    <property type="entry name" value="MATH/TRAF_dom"/>
</dbReference>
<dbReference type="Gene3D" id="3.30.710.10">
    <property type="entry name" value="Potassium Channel Kv1.1, Chain A"/>
    <property type="match status" value="1"/>
</dbReference>
<dbReference type="Proteomes" id="UP000324897">
    <property type="component" value="Unassembled WGS sequence"/>
</dbReference>
<protein>
    <recommendedName>
        <fullName evidence="2">MATH domain-containing protein</fullName>
    </recommendedName>
</protein>
<keyword evidence="4" id="KW-1185">Reference proteome</keyword>
<dbReference type="OrthoDB" id="194443at2759"/>
<organism evidence="3 4">
    <name type="scientific">Eragrostis curvula</name>
    <name type="common">weeping love grass</name>
    <dbReference type="NCBI Taxonomy" id="38414"/>
    <lineage>
        <taxon>Eukaryota</taxon>
        <taxon>Viridiplantae</taxon>
        <taxon>Streptophyta</taxon>
        <taxon>Embryophyta</taxon>
        <taxon>Tracheophyta</taxon>
        <taxon>Spermatophyta</taxon>
        <taxon>Magnoliopsida</taxon>
        <taxon>Liliopsida</taxon>
        <taxon>Poales</taxon>
        <taxon>Poaceae</taxon>
        <taxon>PACMAD clade</taxon>
        <taxon>Chloridoideae</taxon>
        <taxon>Eragrostideae</taxon>
        <taxon>Eragrostidinae</taxon>
        <taxon>Eragrostis</taxon>
    </lineage>
</organism>
<dbReference type="GO" id="GO:0016567">
    <property type="term" value="P:protein ubiquitination"/>
    <property type="evidence" value="ECO:0007669"/>
    <property type="project" value="InterPro"/>
</dbReference>
<gene>
    <name evidence="3" type="ORF">EJB05_08943</name>
</gene>
<dbReference type="SUPFAM" id="SSF49599">
    <property type="entry name" value="TRAF domain-like"/>
    <property type="match status" value="1"/>
</dbReference>
<dbReference type="SUPFAM" id="SSF54695">
    <property type="entry name" value="POZ domain"/>
    <property type="match status" value="1"/>
</dbReference>
<dbReference type="InterPro" id="IPR045005">
    <property type="entry name" value="BPM1-6"/>
</dbReference>
<dbReference type="InterPro" id="IPR008974">
    <property type="entry name" value="TRAF-like"/>
</dbReference>
<dbReference type="Pfam" id="PF22486">
    <property type="entry name" value="MATH_2"/>
    <property type="match status" value="1"/>
</dbReference>
<evidence type="ECO:0000313" key="4">
    <source>
        <dbReference type="Proteomes" id="UP000324897"/>
    </source>
</evidence>
<dbReference type="PROSITE" id="PS50144">
    <property type="entry name" value="MATH"/>
    <property type="match status" value="1"/>
</dbReference>
<comment type="pathway">
    <text evidence="1">Protein modification; protein ubiquitination.</text>
</comment>
<accession>A0A5J9W3J4</accession>
<sequence length="240" mass="27210">MEDSRRPERKTVSRSALETERCTHVFQIDGYALHKDLVTAGKYIQSATFAVGGLDWCVLFYPNGDGDDYSEDGGDCVCVYLQLMCETLEAHRVQFDFRLVDPVTGVSSSEFSGDREFSSEDASWGTRNLMWISMLELEYVRNDRLVIECDVTVVIGMAVSKSETIFDIHPAVRCVGSSWKHAGPSVFKAFLHFIYKDSLPAMDDLDEVEKNEMVKHLLVAADWYAMERMKVICELPCKET</sequence>